<reference evidence="1" key="1">
    <citation type="submission" date="2023-04" db="EMBL/GenBank/DDBJ databases">
        <title>Ambrosiozyma monospora NBRC 1965.</title>
        <authorList>
            <person name="Ichikawa N."/>
            <person name="Sato H."/>
            <person name="Tonouchi N."/>
        </authorList>
    </citation>
    <scope>NUCLEOTIDE SEQUENCE</scope>
    <source>
        <strain evidence="1">NBRC 1965</strain>
    </source>
</reference>
<comment type="caution">
    <text evidence="1">The sequence shown here is derived from an EMBL/GenBank/DDBJ whole genome shotgun (WGS) entry which is preliminary data.</text>
</comment>
<keyword evidence="2" id="KW-1185">Reference proteome</keyword>
<gene>
    <name evidence="1" type="ORF">Amon01_000929300</name>
</gene>
<evidence type="ECO:0000313" key="1">
    <source>
        <dbReference type="EMBL" id="GME71496.1"/>
    </source>
</evidence>
<name>A0A9W6T1Q1_AMBMO</name>
<dbReference type="Proteomes" id="UP001165063">
    <property type="component" value="Unassembled WGS sequence"/>
</dbReference>
<evidence type="ECO:0000313" key="2">
    <source>
        <dbReference type="Proteomes" id="UP001165063"/>
    </source>
</evidence>
<dbReference type="AlphaFoldDB" id="A0A9W6T1Q1"/>
<dbReference type="EMBL" id="BSXU01010246">
    <property type="protein sequence ID" value="GME71496.1"/>
    <property type="molecule type" value="Genomic_DNA"/>
</dbReference>
<accession>A0A9W6T1Q1</accession>
<protein>
    <submittedName>
        <fullName evidence="1">Unnamed protein product</fullName>
    </submittedName>
</protein>
<organism evidence="1 2">
    <name type="scientific">Ambrosiozyma monospora</name>
    <name type="common">Yeast</name>
    <name type="synonym">Endomycopsis monosporus</name>
    <dbReference type="NCBI Taxonomy" id="43982"/>
    <lineage>
        <taxon>Eukaryota</taxon>
        <taxon>Fungi</taxon>
        <taxon>Dikarya</taxon>
        <taxon>Ascomycota</taxon>
        <taxon>Saccharomycotina</taxon>
        <taxon>Pichiomycetes</taxon>
        <taxon>Pichiales</taxon>
        <taxon>Pichiaceae</taxon>
        <taxon>Ambrosiozyma</taxon>
    </lineage>
</organism>
<sequence length="193" mass="22096">MFNVLYPESVLSNLGVFSALKFRRLFDSFINCYKGNADPSSMVDDVGNSLFHNDKMRHFAKKTDALLKDTCFDLSGTQLGSILKEMKKLHLGPSVMGPEFEKHLRDMQTRLLSIQSEVRLVHNDVNKVMENTESICSKLDNHTADVSTRFAAMGDRSTNFTVNYQERKTREPVKCVKKLMMMRQTESKSQNMN</sequence>
<proteinExistence type="predicted"/>